<protein>
    <recommendedName>
        <fullName evidence="3">cysteine desulfurase</fullName>
        <ecNumber evidence="3">2.8.1.7</ecNumber>
    </recommendedName>
</protein>
<feature type="domain" description="Aminotransferase class V" evidence="7">
    <location>
        <begin position="23"/>
        <end position="391"/>
    </location>
</feature>
<gene>
    <name evidence="8" type="primary">sufS</name>
    <name evidence="8" type="ORF">IAB08_07565</name>
</gene>
<dbReference type="Proteomes" id="UP000823612">
    <property type="component" value="Unassembled WGS sequence"/>
</dbReference>
<dbReference type="SUPFAM" id="SSF53383">
    <property type="entry name" value="PLP-dependent transferases"/>
    <property type="match status" value="1"/>
</dbReference>
<evidence type="ECO:0000256" key="1">
    <source>
        <dbReference type="ARBA" id="ARBA00001933"/>
    </source>
</evidence>
<evidence type="ECO:0000256" key="3">
    <source>
        <dbReference type="ARBA" id="ARBA00012239"/>
    </source>
</evidence>
<dbReference type="InterPro" id="IPR015422">
    <property type="entry name" value="PyrdxlP-dep_Trfase_small"/>
</dbReference>
<evidence type="ECO:0000313" key="9">
    <source>
        <dbReference type="Proteomes" id="UP000823612"/>
    </source>
</evidence>
<keyword evidence="5" id="KW-0663">Pyridoxal phosphate</keyword>
<comment type="cofactor">
    <cofactor evidence="1">
        <name>pyridoxal 5'-phosphate</name>
        <dbReference type="ChEBI" id="CHEBI:597326"/>
    </cofactor>
</comment>
<name>A0A9D9DSH4_9BACT</name>
<reference evidence="8" key="1">
    <citation type="submission" date="2020-10" db="EMBL/GenBank/DDBJ databases">
        <authorList>
            <person name="Gilroy R."/>
        </authorList>
    </citation>
    <scope>NUCLEOTIDE SEQUENCE</scope>
    <source>
        <strain evidence="8">2889</strain>
    </source>
</reference>
<evidence type="ECO:0000256" key="6">
    <source>
        <dbReference type="ARBA" id="ARBA00050776"/>
    </source>
</evidence>
<dbReference type="CDD" id="cd06453">
    <property type="entry name" value="SufS_like"/>
    <property type="match status" value="1"/>
</dbReference>
<dbReference type="Pfam" id="PF00266">
    <property type="entry name" value="Aminotran_5"/>
    <property type="match status" value="1"/>
</dbReference>
<evidence type="ECO:0000256" key="2">
    <source>
        <dbReference type="ARBA" id="ARBA00010447"/>
    </source>
</evidence>
<evidence type="ECO:0000259" key="7">
    <source>
        <dbReference type="Pfam" id="PF00266"/>
    </source>
</evidence>
<evidence type="ECO:0000256" key="4">
    <source>
        <dbReference type="ARBA" id="ARBA00022679"/>
    </source>
</evidence>
<dbReference type="EC" id="2.8.1.7" evidence="3"/>
<dbReference type="InterPro" id="IPR015421">
    <property type="entry name" value="PyrdxlP-dep_Trfase_major"/>
</dbReference>
<dbReference type="InterPro" id="IPR000192">
    <property type="entry name" value="Aminotrans_V_dom"/>
</dbReference>
<dbReference type="GO" id="GO:0006534">
    <property type="term" value="P:cysteine metabolic process"/>
    <property type="evidence" value="ECO:0007669"/>
    <property type="project" value="InterPro"/>
</dbReference>
<dbReference type="EMBL" id="JADIMZ010000111">
    <property type="protein sequence ID" value="MBO8433134.1"/>
    <property type="molecule type" value="Genomic_DNA"/>
</dbReference>
<dbReference type="Gene3D" id="3.40.640.10">
    <property type="entry name" value="Type I PLP-dependent aspartate aminotransferase-like (Major domain)"/>
    <property type="match status" value="1"/>
</dbReference>
<dbReference type="AlphaFoldDB" id="A0A9D9DSH4"/>
<dbReference type="PANTHER" id="PTHR43586">
    <property type="entry name" value="CYSTEINE DESULFURASE"/>
    <property type="match status" value="1"/>
</dbReference>
<proteinExistence type="inferred from homology"/>
<dbReference type="InterPro" id="IPR010970">
    <property type="entry name" value="Cys_dSase_SufS"/>
</dbReference>
<organism evidence="8 9">
    <name type="scientific">Candidatus Pullibacteroides excrementavium</name>
    <dbReference type="NCBI Taxonomy" id="2840905"/>
    <lineage>
        <taxon>Bacteria</taxon>
        <taxon>Pseudomonadati</taxon>
        <taxon>Bacteroidota</taxon>
        <taxon>Bacteroidia</taxon>
        <taxon>Bacteroidales</taxon>
        <taxon>Candidatus Pullibacteroides</taxon>
    </lineage>
</organism>
<sequence>MNTNNIRKDFPILEQSVHGYPLTYLDNAATTQKPKQVLNTLMEFYNTINSNIHRGVHHLSQEATAAYEEARSYIASYMDADERYCVLFTRGTTESINLVASCFSSLLNTGDKVVTTVSDHHSSFVPWQQACLRKGAEFKVVSMLPDGNIDREQLHRLLNEEPKILILPHISNVIGKVNPVKEIIAEAHCHGTAVLVDGAQAIAHIPVSLAEIDADFYCWSGHKAYGPTGIGVLCAKKAWLDKLPPYQYGGEMIEDVSIERTTFASLPFKFEAGTPPFAEAIAMKTALQYIKGIGFAPLLQHEEALTCYAIEKLKAIKGMVIYGSEDHRAGVISFNIKGAYHYDVGVILDQMGVAVRTGHHCAQPLMRFLGIPGTVRCSFAMYNTEQDIDRLADAVEKAARMLT</sequence>
<evidence type="ECO:0000256" key="5">
    <source>
        <dbReference type="ARBA" id="ARBA00022898"/>
    </source>
</evidence>
<comment type="catalytic activity">
    <reaction evidence="6">
        <text>(sulfur carrier)-H + L-cysteine = (sulfur carrier)-SH + L-alanine</text>
        <dbReference type="Rhea" id="RHEA:43892"/>
        <dbReference type="Rhea" id="RHEA-COMP:14737"/>
        <dbReference type="Rhea" id="RHEA-COMP:14739"/>
        <dbReference type="ChEBI" id="CHEBI:29917"/>
        <dbReference type="ChEBI" id="CHEBI:35235"/>
        <dbReference type="ChEBI" id="CHEBI:57972"/>
        <dbReference type="ChEBI" id="CHEBI:64428"/>
        <dbReference type="EC" id="2.8.1.7"/>
    </reaction>
</comment>
<evidence type="ECO:0000313" key="8">
    <source>
        <dbReference type="EMBL" id="MBO8433134.1"/>
    </source>
</evidence>
<dbReference type="GO" id="GO:0031071">
    <property type="term" value="F:cysteine desulfurase activity"/>
    <property type="evidence" value="ECO:0007669"/>
    <property type="project" value="UniProtKB-EC"/>
</dbReference>
<dbReference type="PANTHER" id="PTHR43586:SF8">
    <property type="entry name" value="CYSTEINE DESULFURASE 1, CHLOROPLASTIC"/>
    <property type="match status" value="1"/>
</dbReference>
<dbReference type="InterPro" id="IPR015424">
    <property type="entry name" value="PyrdxlP-dep_Trfase"/>
</dbReference>
<keyword evidence="4" id="KW-0808">Transferase</keyword>
<dbReference type="GO" id="GO:0030170">
    <property type="term" value="F:pyridoxal phosphate binding"/>
    <property type="evidence" value="ECO:0007669"/>
    <property type="project" value="InterPro"/>
</dbReference>
<dbReference type="Gene3D" id="3.90.1150.10">
    <property type="entry name" value="Aspartate Aminotransferase, domain 1"/>
    <property type="match status" value="1"/>
</dbReference>
<accession>A0A9D9DSH4</accession>
<comment type="caution">
    <text evidence="8">The sequence shown here is derived from an EMBL/GenBank/DDBJ whole genome shotgun (WGS) entry which is preliminary data.</text>
</comment>
<comment type="similarity">
    <text evidence="2">Belongs to the class-V pyridoxal-phosphate-dependent aminotransferase family. Csd subfamily.</text>
</comment>
<reference evidence="8" key="2">
    <citation type="journal article" date="2021" name="PeerJ">
        <title>Extensive microbial diversity within the chicken gut microbiome revealed by metagenomics and culture.</title>
        <authorList>
            <person name="Gilroy R."/>
            <person name="Ravi A."/>
            <person name="Getino M."/>
            <person name="Pursley I."/>
            <person name="Horton D.L."/>
            <person name="Alikhan N.F."/>
            <person name="Baker D."/>
            <person name="Gharbi K."/>
            <person name="Hall N."/>
            <person name="Watson M."/>
            <person name="Adriaenssens E.M."/>
            <person name="Foster-Nyarko E."/>
            <person name="Jarju S."/>
            <person name="Secka A."/>
            <person name="Antonio M."/>
            <person name="Oren A."/>
            <person name="Chaudhuri R.R."/>
            <person name="La Ragione R."/>
            <person name="Hildebrand F."/>
            <person name="Pallen M.J."/>
        </authorList>
    </citation>
    <scope>NUCLEOTIDE SEQUENCE</scope>
    <source>
        <strain evidence="8">2889</strain>
    </source>
</reference>
<dbReference type="NCBIfam" id="TIGR01979">
    <property type="entry name" value="sufS"/>
    <property type="match status" value="1"/>
</dbReference>